<evidence type="ECO:0000313" key="1">
    <source>
        <dbReference type="EMBL" id="RVU46312.1"/>
    </source>
</evidence>
<keyword evidence="2" id="KW-1185">Reference proteome</keyword>
<organism evidence="1 2">
    <name type="scientific">Rubrivivax rivuli</name>
    <dbReference type="NCBI Taxonomy" id="1862385"/>
    <lineage>
        <taxon>Bacteria</taxon>
        <taxon>Pseudomonadati</taxon>
        <taxon>Pseudomonadota</taxon>
        <taxon>Betaproteobacteria</taxon>
        <taxon>Burkholderiales</taxon>
        <taxon>Sphaerotilaceae</taxon>
        <taxon>Rubrivivax</taxon>
    </lineage>
</organism>
<reference evidence="1 2" key="1">
    <citation type="submission" date="2019-01" db="EMBL/GenBank/DDBJ databases">
        <authorList>
            <person name="Chen W.-M."/>
        </authorList>
    </citation>
    <scope>NUCLEOTIDE SEQUENCE [LARGE SCALE GENOMIC DNA]</scope>
    <source>
        <strain evidence="1 2">KYPY4</strain>
    </source>
</reference>
<dbReference type="Gene3D" id="2.120.10.80">
    <property type="entry name" value="Kelch-type beta propeller"/>
    <property type="match status" value="1"/>
</dbReference>
<gene>
    <name evidence="1" type="ORF">EOE66_10740</name>
</gene>
<name>A0A437RHR3_9BURK</name>
<proteinExistence type="predicted"/>
<evidence type="ECO:0008006" key="3">
    <source>
        <dbReference type="Google" id="ProtNLM"/>
    </source>
</evidence>
<dbReference type="SUPFAM" id="SSF117281">
    <property type="entry name" value="Kelch motif"/>
    <property type="match status" value="1"/>
</dbReference>
<dbReference type="RefSeq" id="WP_128228676.1">
    <property type="nucleotide sequence ID" value="NZ_SACR01000003.1"/>
</dbReference>
<protein>
    <recommendedName>
        <fullName evidence="3">Galactose oxidase</fullName>
    </recommendedName>
</protein>
<dbReference type="EMBL" id="SACR01000003">
    <property type="protein sequence ID" value="RVU46312.1"/>
    <property type="molecule type" value="Genomic_DNA"/>
</dbReference>
<comment type="caution">
    <text evidence="1">The sequence shown here is derived from an EMBL/GenBank/DDBJ whole genome shotgun (WGS) entry which is preliminary data.</text>
</comment>
<evidence type="ECO:0000313" key="2">
    <source>
        <dbReference type="Proteomes" id="UP000285575"/>
    </source>
</evidence>
<dbReference type="InterPro" id="IPR015915">
    <property type="entry name" value="Kelch-typ_b-propeller"/>
</dbReference>
<accession>A0A437RHR3</accession>
<dbReference type="OrthoDB" id="211220at2"/>
<sequence>MASPQSNTSVRIAWLHGLMVIASVLTGCGGGGGPDEVSSIDTAAGAASAPAVRVLRAAAPGCDQLSVHDSGTVVYVVAARNCPASAVGLKLGLAAPSEALAQAVDVDLRYGEEKAEVLIPGLGLRQVGLFRAGQWRELPNSQTWQPRDGAGLLALNGSLYLLGGWLWGPVTNEFWRTRDLVHWEFLGHAPWPARHGSAWLVHGGRLWVIGGDLYADVWSSSDGVTWDLEQPSAPFGRRYTPNAASLNGRIVVYAGQSWNGGQWCQIGAPCEAEAPRDVWSSADGRVWRLETAQAPWAGRGLIHGSLVWDGQIFLLGGGLKAVPAGSLYSETVFEATDVWSSRDGVTWQLRSDQLGFAGRTHASVVASSQGCYVSDGSVGTQVNVVNDVYFAPD</sequence>
<dbReference type="Proteomes" id="UP000285575">
    <property type="component" value="Unassembled WGS sequence"/>
</dbReference>
<dbReference type="AlphaFoldDB" id="A0A437RHR3"/>